<keyword evidence="2" id="KW-1185">Reference proteome</keyword>
<proteinExistence type="predicted"/>
<dbReference type="Proteomes" id="UP000811609">
    <property type="component" value="Chromosome 11"/>
</dbReference>
<evidence type="ECO:0000313" key="1">
    <source>
        <dbReference type="EMBL" id="KAG6635518.1"/>
    </source>
</evidence>
<gene>
    <name evidence="1" type="ORF">CIPAW_11G048700</name>
</gene>
<comment type="caution">
    <text evidence="1">The sequence shown here is derived from an EMBL/GenBank/DDBJ whole genome shotgun (WGS) entry which is preliminary data.</text>
</comment>
<dbReference type="EMBL" id="CM031819">
    <property type="protein sequence ID" value="KAG6635518.1"/>
    <property type="molecule type" value="Genomic_DNA"/>
</dbReference>
<name>A0A8T1NZH9_CARIL</name>
<sequence length="50" mass="5849">MAKVRQEILILVVPRLVLDYGSKDRRDGEYIYIFMECSNNFLIIDQEGAL</sequence>
<accession>A0A8T1NZH9</accession>
<organism evidence="1 2">
    <name type="scientific">Carya illinoinensis</name>
    <name type="common">Pecan</name>
    <dbReference type="NCBI Taxonomy" id="32201"/>
    <lineage>
        <taxon>Eukaryota</taxon>
        <taxon>Viridiplantae</taxon>
        <taxon>Streptophyta</taxon>
        <taxon>Embryophyta</taxon>
        <taxon>Tracheophyta</taxon>
        <taxon>Spermatophyta</taxon>
        <taxon>Magnoliopsida</taxon>
        <taxon>eudicotyledons</taxon>
        <taxon>Gunneridae</taxon>
        <taxon>Pentapetalae</taxon>
        <taxon>rosids</taxon>
        <taxon>fabids</taxon>
        <taxon>Fagales</taxon>
        <taxon>Juglandaceae</taxon>
        <taxon>Carya</taxon>
    </lineage>
</organism>
<protein>
    <submittedName>
        <fullName evidence="1">Uncharacterized protein</fullName>
    </submittedName>
</protein>
<dbReference type="AlphaFoldDB" id="A0A8T1NZH9"/>
<reference evidence="1" key="1">
    <citation type="submission" date="2020-12" db="EMBL/GenBank/DDBJ databases">
        <title>WGS assembly of Carya illinoinensis cv. Pawnee.</title>
        <authorList>
            <person name="Platts A."/>
            <person name="Shu S."/>
            <person name="Wright S."/>
            <person name="Barry K."/>
            <person name="Edger P."/>
            <person name="Pires J.C."/>
            <person name="Schmutz J."/>
        </authorList>
    </citation>
    <scope>NUCLEOTIDE SEQUENCE</scope>
    <source>
        <tissue evidence="1">Leaf</tissue>
    </source>
</reference>
<evidence type="ECO:0000313" key="2">
    <source>
        <dbReference type="Proteomes" id="UP000811609"/>
    </source>
</evidence>